<dbReference type="EMBL" id="SBIQ01000159">
    <property type="protein sequence ID" value="KAF7682910.1"/>
    <property type="molecule type" value="Genomic_DNA"/>
</dbReference>
<dbReference type="InterPro" id="IPR036291">
    <property type="entry name" value="NAD(P)-bd_dom_sf"/>
</dbReference>
<keyword evidence="4" id="KW-0472">Membrane</keyword>
<keyword evidence="4" id="KW-1133">Transmembrane helix</keyword>
<evidence type="ECO:0000313" key="5">
    <source>
        <dbReference type="EMBL" id="KAF7682910.1"/>
    </source>
</evidence>
<dbReference type="InterPro" id="IPR002347">
    <property type="entry name" value="SDR_fam"/>
</dbReference>
<comment type="similarity">
    <text evidence="3">Belongs to the short-chain dehydrogenases/reductases (SDR) family.</text>
</comment>
<name>A0ABQ7HXL7_9MICR</name>
<evidence type="ECO:0000256" key="4">
    <source>
        <dbReference type="SAM" id="Phobius"/>
    </source>
</evidence>
<evidence type="ECO:0000256" key="2">
    <source>
        <dbReference type="ARBA" id="ARBA00023002"/>
    </source>
</evidence>
<evidence type="ECO:0000256" key="3">
    <source>
        <dbReference type="RuleBase" id="RU000363"/>
    </source>
</evidence>
<dbReference type="Gene3D" id="3.40.50.720">
    <property type="entry name" value="NAD(P)-binding Rossmann-like Domain"/>
    <property type="match status" value="1"/>
</dbReference>
<proteinExistence type="inferred from homology"/>
<keyword evidence="1" id="KW-0521">NADP</keyword>
<dbReference type="CDD" id="cd05356">
    <property type="entry name" value="17beta-HSD1_like_SDR_c"/>
    <property type="match status" value="1"/>
</dbReference>
<keyword evidence="4" id="KW-0812">Transmembrane</keyword>
<evidence type="ECO:0000313" key="6">
    <source>
        <dbReference type="Proteomes" id="UP001516464"/>
    </source>
</evidence>
<dbReference type="PIRSF" id="PIRSF000126">
    <property type="entry name" value="11-beta-HSD1"/>
    <property type="match status" value="1"/>
</dbReference>
<dbReference type="PANTHER" id="PTHR43086">
    <property type="entry name" value="VERY-LONG-CHAIN 3-OXOOACYL-COA REDUCTASE"/>
    <property type="match status" value="1"/>
</dbReference>
<reference evidence="5 6" key="1">
    <citation type="submission" date="2019-01" db="EMBL/GenBank/DDBJ databases">
        <title>Genomes sequencing and comparative genomics of infectious freshwater microsporidia, Cucumispora dikerogammari and Thelohania contejeani.</title>
        <authorList>
            <person name="Cormier A."/>
            <person name="Giraud I."/>
            <person name="Wattier R."/>
            <person name="Teixeira M."/>
            <person name="Grandjean F."/>
            <person name="Rigaud T."/>
            <person name="Cordaux R."/>
        </authorList>
    </citation>
    <scope>NUCLEOTIDE SEQUENCE [LARGE SCALE GENOMIC DNA]</scope>
    <source>
        <strain evidence="5">T1</strain>
        <tissue evidence="5">Spores</tissue>
    </source>
</reference>
<comment type="caution">
    <text evidence="5">The sequence shown here is derived from an EMBL/GenBank/DDBJ whole genome shotgun (WGS) entry which is preliminary data.</text>
</comment>
<sequence length="299" mass="34448">MILKLLFYFIKYSIIFSIIKIIPLVYSYGISRLLNFRIWKRIKGKWIIITGATDGIGKELAKNLARRKFNLIILGRNVNKLEEMEEEIKKEGVECRTVLVDFTRESDFEFLKEKLDIGMLINNVGCSSDHPKFLIEEDKIRDIVNINIKNTYILTKKVLTKMMEVNNGVVLNIGSFTGDFPSPLLSVYSSSKAMIKAWSKSLHYEMKPYKIHVECMNTGYVATKMSKIKTPSFFVPTPKTYADNILRTFGTMSVSIPYFPHVLCYIGIILIPDFVMGIGVFFTLFRTRKKAIGKERKCE</sequence>
<feature type="transmembrane region" description="Helical" evidence="4">
    <location>
        <begin position="262"/>
        <end position="285"/>
    </location>
</feature>
<evidence type="ECO:0000256" key="1">
    <source>
        <dbReference type="ARBA" id="ARBA00022857"/>
    </source>
</evidence>
<gene>
    <name evidence="5" type="ORF">TCON_1876</name>
</gene>
<protein>
    <submittedName>
        <fullName evidence="5">Very-long-chain 3-oxoacyl-CoA reductase</fullName>
    </submittedName>
</protein>
<organism evidence="5 6">
    <name type="scientific">Astathelohania contejeani</name>
    <dbReference type="NCBI Taxonomy" id="164912"/>
    <lineage>
        <taxon>Eukaryota</taxon>
        <taxon>Fungi</taxon>
        <taxon>Fungi incertae sedis</taxon>
        <taxon>Microsporidia</taxon>
        <taxon>Astathelohaniidae</taxon>
        <taxon>Astathelohania</taxon>
    </lineage>
</organism>
<dbReference type="Pfam" id="PF00106">
    <property type="entry name" value="adh_short"/>
    <property type="match status" value="1"/>
</dbReference>
<keyword evidence="2" id="KW-0560">Oxidoreductase</keyword>
<dbReference type="PRINTS" id="PR00080">
    <property type="entry name" value="SDRFAMILY"/>
</dbReference>
<keyword evidence="6" id="KW-1185">Reference proteome</keyword>
<dbReference type="PANTHER" id="PTHR43086:SF2">
    <property type="entry name" value="HYDROXYSTEROID DEHYDROGENASE-LIKE PROTEIN 1"/>
    <property type="match status" value="1"/>
</dbReference>
<dbReference type="PRINTS" id="PR00081">
    <property type="entry name" value="GDHRDH"/>
</dbReference>
<dbReference type="SUPFAM" id="SSF51735">
    <property type="entry name" value="NAD(P)-binding Rossmann-fold domains"/>
    <property type="match status" value="1"/>
</dbReference>
<dbReference type="Proteomes" id="UP001516464">
    <property type="component" value="Unassembled WGS sequence"/>
</dbReference>
<feature type="transmembrane region" description="Helical" evidence="4">
    <location>
        <begin position="6"/>
        <end position="31"/>
    </location>
</feature>
<accession>A0ABQ7HXL7</accession>